<reference evidence="1" key="1">
    <citation type="submission" date="2014-09" db="EMBL/GenBank/DDBJ databases">
        <authorList>
            <person name="Magalhaes I.L.F."/>
            <person name="Oliveira U."/>
            <person name="Santos F.R."/>
            <person name="Vidigal T.H.D.A."/>
            <person name="Brescovit A.D."/>
            <person name="Santos A.J."/>
        </authorList>
    </citation>
    <scope>NUCLEOTIDE SEQUENCE</scope>
    <source>
        <tissue evidence="1">Shoot tissue taken approximately 20 cm above the soil surface</tissue>
    </source>
</reference>
<evidence type="ECO:0000313" key="1">
    <source>
        <dbReference type="EMBL" id="JAD23259.1"/>
    </source>
</evidence>
<sequence>MVFNLVAQIESILVSCSRAIAS</sequence>
<reference evidence="1" key="2">
    <citation type="journal article" date="2015" name="Data Brief">
        <title>Shoot transcriptome of the giant reed, Arundo donax.</title>
        <authorList>
            <person name="Barrero R.A."/>
            <person name="Guerrero F.D."/>
            <person name="Moolhuijzen P."/>
            <person name="Goolsby J.A."/>
            <person name="Tidwell J."/>
            <person name="Bellgard S.E."/>
            <person name="Bellgard M.I."/>
        </authorList>
    </citation>
    <scope>NUCLEOTIDE SEQUENCE</scope>
    <source>
        <tissue evidence="1">Shoot tissue taken approximately 20 cm above the soil surface</tissue>
    </source>
</reference>
<proteinExistence type="predicted"/>
<protein>
    <submittedName>
        <fullName evidence="1">Uncharacterized protein</fullName>
    </submittedName>
</protein>
<dbReference type="AlphaFoldDB" id="A0A0A8YBB4"/>
<name>A0A0A8YBB4_ARUDO</name>
<organism evidence="1">
    <name type="scientific">Arundo donax</name>
    <name type="common">Giant reed</name>
    <name type="synonym">Donax arundinaceus</name>
    <dbReference type="NCBI Taxonomy" id="35708"/>
    <lineage>
        <taxon>Eukaryota</taxon>
        <taxon>Viridiplantae</taxon>
        <taxon>Streptophyta</taxon>
        <taxon>Embryophyta</taxon>
        <taxon>Tracheophyta</taxon>
        <taxon>Spermatophyta</taxon>
        <taxon>Magnoliopsida</taxon>
        <taxon>Liliopsida</taxon>
        <taxon>Poales</taxon>
        <taxon>Poaceae</taxon>
        <taxon>PACMAD clade</taxon>
        <taxon>Arundinoideae</taxon>
        <taxon>Arundineae</taxon>
        <taxon>Arundo</taxon>
    </lineage>
</organism>
<accession>A0A0A8YBB4</accession>
<dbReference type="EMBL" id="GBRH01274636">
    <property type="protein sequence ID" value="JAD23259.1"/>
    <property type="molecule type" value="Transcribed_RNA"/>
</dbReference>